<protein>
    <recommendedName>
        <fullName evidence="8">NmrA-like domain-containing protein</fullName>
    </recommendedName>
</protein>
<dbReference type="Gene3D" id="3.40.50.720">
    <property type="entry name" value="NAD(P)-binding Rossmann-like Domain"/>
    <property type="match status" value="1"/>
</dbReference>
<dbReference type="Gene3D" id="3.90.25.10">
    <property type="entry name" value="UDP-galactose 4-epimerase, domain 1"/>
    <property type="match status" value="1"/>
</dbReference>
<evidence type="ECO:0000256" key="3">
    <source>
        <dbReference type="ARBA" id="ARBA00022857"/>
    </source>
</evidence>
<dbReference type="GO" id="GO:0016491">
    <property type="term" value="F:oxidoreductase activity"/>
    <property type="evidence" value="ECO:0007669"/>
    <property type="project" value="UniProtKB-KW"/>
</dbReference>
<evidence type="ECO:0000313" key="10">
    <source>
        <dbReference type="Proteomes" id="UP000265631"/>
    </source>
</evidence>
<dbReference type="EMBL" id="PXXK01000273">
    <property type="protein sequence ID" value="RFN47070.1"/>
    <property type="molecule type" value="Genomic_DNA"/>
</dbReference>
<keyword evidence="5" id="KW-0805">Transcription regulation</keyword>
<dbReference type="CDD" id="cd05259">
    <property type="entry name" value="PCBER_SDR_a"/>
    <property type="match status" value="1"/>
</dbReference>
<keyword evidence="2" id="KW-0479">Metal-binding</keyword>
<comment type="subcellular location">
    <subcellularLocation>
        <location evidence="1">Nucleus</location>
    </subcellularLocation>
</comment>
<proteinExistence type="predicted"/>
<dbReference type="SUPFAM" id="SSF51735">
    <property type="entry name" value="NAD(P)-binding Rossmann-fold domains"/>
    <property type="match status" value="1"/>
</dbReference>
<sequence length="797" mass="89335">MKVAIVGATGETGTSIINGLLNSTEPRYEITALIRQSSLKKPEVLALQEKGVKVVSADLSTPENELAELLRGMDTVISAISASGLSAQISLANAAKVAGVKRFLPCCYSTVIPPGGILGLRDTKEHVINHVKKLHLPYTIIDVGFWYQLMLPRLPSGRIDYALPITLGGIAGDGNTPCAFTDLHDVGKWVARIIADPRTLNKMIFAYNAVLTMNQVYDTLEVASGEKVDRNYISEASIKAGVERAEADTPSPESFNYFEVVKYQYFNSMGLRGDNTPEYARYLGYLDATELYPDLKFTPPAAYCEQLLSGKATTIYQRLQSAAQNRRKKCIRTKPTGPCDACAKNRIHQCSLVKISPQQRRISPRQNSKAQYNDMNPQFFISHDLIEELVENYIHYILDRPHTLFHLPSLRSAVKEDRLGDALLFALLAFGCRFHSKPEVSSLGPTFMQKSKQLLKEDMENICIENIQTCVLLANLSSSSKNPESEAIFVTLGVRMAEILGLDRPDPADPELLRRNLRRAMPDFDLDTPLPMDEDVFHNMDVDPGSDTPPTRPRTLGLWAYNVMLAKQLGPIQNLNKQWGQEDLSEEYVMQRVAELAEGLTSWEASLPEDKKATEENLRVHSAKGHGGPFLAIHTGYHQHFVLLLFRFLDLNRPQTPKTIEYAEACKEHASAISHLVQLSRQVPHCELVFGGVGYMTVTSSAVLLHQLIFDQHDDTTAIRAQLASNFEAIFELQKYWPSVSNSVKRLELFQKTCTRPDAMQTFKFDKWMVRFLVEHHLPLEEPEGNPSTDEVQDDIM</sequence>
<evidence type="ECO:0000256" key="2">
    <source>
        <dbReference type="ARBA" id="ARBA00022723"/>
    </source>
</evidence>
<dbReference type="InterPro" id="IPR008030">
    <property type="entry name" value="NmrA-like"/>
</dbReference>
<dbReference type="CDD" id="cd12148">
    <property type="entry name" value="fungal_TF_MHR"/>
    <property type="match status" value="1"/>
</dbReference>
<dbReference type="Proteomes" id="UP000265631">
    <property type="component" value="Unassembled WGS sequence"/>
</dbReference>
<accession>A0A395MH23</accession>
<dbReference type="InterPro" id="IPR045312">
    <property type="entry name" value="PCBER-like"/>
</dbReference>
<evidence type="ECO:0000259" key="8">
    <source>
        <dbReference type="Pfam" id="PF05368"/>
    </source>
</evidence>
<dbReference type="InterPro" id="IPR036291">
    <property type="entry name" value="NAD(P)-bd_dom_sf"/>
</dbReference>
<name>A0A395MH23_9HYPO</name>
<reference evidence="9 10" key="1">
    <citation type="journal article" date="2018" name="PLoS Pathog.">
        <title>Evolution of structural diversity of trichothecenes, a family of toxins produced by plant pathogenic and entomopathogenic fungi.</title>
        <authorList>
            <person name="Proctor R.H."/>
            <person name="McCormick S.P."/>
            <person name="Kim H.S."/>
            <person name="Cardoza R.E."/>
            <person name="Stanley A.M."/>
            <person name="Lindo L."/>
            <person name="Kelly A."/>
            <person name="Brown D.W."/>
            <person name="Lee T."/>
            <person name="Vaughan M.M."/>
            <person name="Alexander N.J."/>
            <person name="Busman M."/>
            <person name="Gutierrez S."/>
        </authorList>
    </citation>
    <scope>NUCLEOTIDE SEQUENCE [LARGE SCALE GENOMIC DNA]</scope>
    <source>
        <strain evidence="9 10">NRRL 13405</strain>
    </source>
</reference>
<evidence type="ECO:0000256" key="4">
    <source>
        <dbReference type="ARBA" id="ARBA00023002"/>
    </source>
</evidence>
<keyword evidence="7" id="KW-0539">Nucleus</keyword>
<evidence type="ECO:0000256" key="1">
    <source>
        <dbReference type="ARBA" id="ARBA00004123"/>
    </source>
</evidence>
<comment type="caution">
    <text evidence="9">The sequence shown here is derived from an EMBL/GenBank/DDBJ whole genome shotgun (WGS) entry which is preliminary data.</text>
</comment>
<evidence type="ECO:0000256" key="5">
    <source>
        <dbReference type="ARBA" id="ARBA00023015"/>
    </source>
</evidence>
<dbReference type="InterPro" id="IPR050815">
    <property type="entry name" value="TF_fung"/>
</dbReference>
<dbReference type="AlphaFoldDB" id="A0A395MH23"/>
<evidence type="ECO:0000256" key="7">
    <source>
        <dbReference type="ARBA" id="ARBA00023242"/>
    </source>
</evidence>
<dbReference type="GO" id="GO:0005634">
    <property type="term" value="C:nucleus"/>
    <property type="evidence" value="ECO:0007669"/>
    <property type="project" value="UniProtKB-SubCell"/>
</dbReference>
<dbReference type="PANTHER" id="PTHR47338:SF16">
    <property type="entry name" value="TRANSCRIPTION FACTOR, PUTATIVE (AFU_ORTHOLOGUE AFUA_2G09360)-RELATED"/>
    <property type="match status" value="1"/>
</dbReference>
<dbReference type="GO" id="GO:0000981">
    <property type="term" value="F:DNA-binding transcription factor activity, RNA polymerase II-specific"/>
    <property type="evidence" value="ECO:0007669"/>
    <property type="project" value="InterPro"/>
</dbReference>
<keyword evidence="3" id="KW-0521">NADP</keyword>
<keyword evidence="6" id="KW-0804">Transcription</keyword>
<dbReference type="PANTHER" id="PTHR47338">
    <property type="entry name" value="ZN(II)2CYS6 TRANSCRIPTION FACTOR (EUROFUNG)-RELATED"/>
    <property type="match status" value="1"/>
</dbReference>
<gene>
    <name evidence="9" type="ORF">FIE12Z_8684</name>
</gene>
<keyword evidence="4" id="KW-0560">Oxidoreductase</keyword>
<dbReference type="Pfam" id="PF05368">
    <property type="entry name" value="NmrA"/>
    <property type="match status" value="1"/>
</dbReference>
<evidence type="ECO:0000256" key="6">
    <source>
        <dbReference type="ARBA" id="ARBA00023163"/>
    </source>
</evidence>
<dbReference type="GO" id="GO:0046872">
    <property type="term" value="F:metal ion binding"/>
    <property type="evidence" value="ECO:0007669"/>
    <property type="project" value="UniProtKB-KW"/>
</dbReference>
<evidence type="ECO:0000313" key="9">
    <source>
        <dbReference type="EMBL" id="RFN47070.1"/>
    </source>
</evidence>
<organism evidence="9 10">
    <name type="scientific">Fusarium flagelliforme</name>
    <dbReference type="NCBI Taxonomy" id="2675880"/>
    <lineage>
        <taxon>Eukaryota</taxon>
        <taxon>Fungi</taxon>
        <taxon>Dikarya</taxon>
        <taxon>Ascomycota</taxon>
        <taxon>Pezizomycotina</taxon>
        <taxon>Sordariomycetes</taxon>
        <taxon>Hypocreomycetidae</taxon>
        <taxon>Hypocreales</taxon>
        <taxon>Nectriaceae</taxon>
        <taxon>Fusarium</taxon>
        <taxon>Fusarium incarnatum-equiseti species complex</taxon>
    </lineage>
</organism>
<keyword evidence="10" id="KW-1185">Reference proteome</keyword>
<feature type="domain" description="NmrA-like" evidence="8">
    <location>
        <begin position="2"/>
        <end position="247"/>
    </location>
</feature>